<name>A0A562SU51_9HYPH</name>
<dbReference type="Gene3D" id="2.150.10.10">
    <property type="entry name" value="Serralysin-like metalloprotease, C-terminal"/>
    <property type="match status" value="2"/>
</dbReference>
<dbReference type="InterPro" id="IPR001791">
    <property type="entry name" value="Laminin_G"/>
</dbReference>
<dbReference type="Pfam" id="PF13385">
    <property type="entry name" value="Laminin_G_3"/>
    <property type="match status" value="1"/>
</dbReference>
<keyword evidence="2" id="KW-0964">Secreted</keyword>
<dbReference type="PANTHER" id="PTHR38340">
    <property type="entry name" value="S-LAYER PROTEIN"/>
    <property type="match status" value="1"/>
</dbReference>
<dbReference type="InterPro" id="IPR018511">
    <property type="entry name" value="Hemolysin-typ_Ca-bd_CS"/>
</dbReference>
<dbReference type="RefSeq" id="WP_208995208.1">
    <property type="nucleotide sequence ID" value="NZ_VLLF01000007.1"/>
</dbReference>
<protein>
    <submittedName>
        <fullName evidence="4">Hemolysin type calcium-binding protein</fullName>
    </submittedName>
</protein>
<dbReference type="SUPFAM" id="SSF51120">
    <property type="entry name" value="beta-Roll"/>
    <property type="match status" value="1"/>
</dbReference>
<feature type="non-terminal residue" evidence="4">
    <location>
        <position position="1"/>
    </location>
</feature>
<dbReference type="GO" id="GO:0005576">
    <property type="term" value="C:extracellular region"/>
    <property type="evidence" value="ECO:0007669"/>
    <property type="project" value="UniProtKB-SubCell"/>
</dbReference>
<organism evidence="4 5">
    <name type="scientific">Roseibium hamelinense</name>
    <dbReference type="NCBI Taxonomy" id="150831"/>
    <lineage>
        <taxon>Bacteria</taxon>
        <taxon>Pseudomonadati</taxon>
        <taxon>Pseudomonadota</taxon>
        <taxon>Alphaproteobacteria</taxon>
        <taxon>Hyphomicrobiales</taxon>
        <taxon>Stappiaceae</taxon>
        <taxon>Roseibium</taxon>
    </lineage>
</organism>
<evidence type="ECO:0000313" key="5">
    <source>
        <dbReference type="Proteomes" id="UP000320593"/>
    </source>
</evidence>
<dbReference type="InterPro" id="IPR011049">
    <property type="entry name" value="Serralysin-like_metalloprot_C"/>
</dbReference>
<comment type="subcellular location">
    <subcellularLocation>
        <location evidence="1">Secreted</location>
    </subcellularLocation>
</comment>
<gene>
    <name evidence="4" type="ORF">JM93_03194</name>
</gene>
<evidence type="ECO:0000313" key="4">
    <source>
        <dbReference type="EMBL" id="TWI84855.1"/>
    </source>
</evidence>
<dbReference type="Pfam" id="PF00353">
    <property type="entry name" value="HemolysinCabind"/>
    <property type="match status" value="2"/>
</dbReference>
<dbReference type="GO" id="GO:0005509">
    <property type="term" value="F:calcium ion binding"/>
    <property type="evidence" value="ECO:0007669"/>
    <property type="project" value="InterPro"/>
</dbReference>
<dbReference type="EMBL" id="VLLF01000007">
    <property type="protein sequence ID" value="TWI84855.1"/>
    <property type="molecule type" value="Genomic_DNA"/>
</dbReference>
<evidence type="ECO:0000256" key="3">
    <source>
        <dbReference type="SAM" id="MobiDB-lite"/>
    </source>
</evidence>
<keyword evidence="5" id="KW-1185">Reference proteome</keyword>
<accession>A0A562SU51</accession>
<dbReference type="PRINTS" id="PR00313">
    <property type="entry name" value="CABNDNGRPT"/>
</dbReference>
<proteinExistence type="predicted"/>
<dbReference type="Gene3D" id="2.60.120.200">
    <property type="match status" value="1"/>
</dbReference>
<dbReference type="Proteomes" id="UP000320593">
    <property type="component" value="Unassembled WGS sequence"/>
</dbReference>
<sequence>DAILAGLGNDTLNGNGGNDILQGSYGNDDLNGGDGNDVLDGGHGEDILDGGAGNDFLISQADGREGPVAYDPDRDEGDPYNELTNGKLYPDQPIPADDILTGGLGADVFYFQTLINAKKRFIEEHTKDDGTIRWHGVAGENENIHDHWVDVIGDDIITDFSKAGGDRIIIEGHTTEIRSITYGDENGDGIVDHSLISLYSNQGNGGGAHANDDLGTIKVFGDLVTEADISTTAKPAYGIVNSIEDLDEALQPITNGSARPDTPLTLDLPSASDLTLPQGLTPVFAIAGDLEMDGKRGSEFATAHTDGMALDEGTIAFSFKADEITGRDALFSKDAKSYVDGGHLTAWVKSNGDVHIRFQTSEKSYWLKAEDVVSAGTEHHFAFSFGDHGAILYIDGTEVARNDALTQNWLANREVLVIGANDYTSQTGELGRTRDHFDGVISNFAVLDQQLTGLGAQALADIDAIV</sequence>
<dbReference type="InterPro" id="IPR013320">
    <property type="entry name" value="ConA-like_dom_sf"/>
</dbReference>
<evidence type="ECO:0000256" key="1">
    <source>
        <dbReference type="ARBA" id="ARBA00004613"/>
    </source>
</evidence>
<dbReference type="PROSITE" id="PS00330">
    <property type="entry name" value="HEMOLYSIN_CALCIUM"/>
    <property type="match status" value="3"/>
</dbReference>
<dbReference type="InterPro" id="IPR001343">
    <property type="entry name" value="Hemolysn_Ca-bd"/>
</dbReference>
<dbReference type="AlphaFoldDB" id="A0A562SU51"/>
<comment type="caution">
    <text evidence="4">The sequence shown here is derived from an EMBL/GenBank/DDBJ whole genome shotgun (WGS) entry which is preliminary data.</text>
</comment>
<dbReference type="PANTHER" id="PTHR38340:SF1">
    <property type="entry name" value="S-LAYER PROTEIN"/>
    <property type="match status" value="1"/>
</dbReference>
<dbReference type="SUPFAM" id="SSF49899">
    <property type="entry name" value="Concanavalin A-like lectins/glucanases"/>
    <property type="match status" value="1"/>
</dbReference>
<feature type="region of interest" description="Disordered" evidence="3">
    <location>
        <begin position="25"/>
        <end position="77"/>
    </location>
</feature>
<dbReference type="InterPro" id="IPR050557">
    <property type="entry name" value="RTX_toxin/Mannuronan_C5-epim"/>
</dbReference>
<dbReference type="CDD" id="cd00110">
    <property type="entry name" value="LamG"/>
    <property type="match status" value="1"/>
</dbReference>
<reference evidence="4 5" key="1">
    <citation type="submission" date="2019-07" db="EMBL/GenBank/DDBJ databases">
        <title>Genomic Encyclopedia of Archaeal and Bacterial Type Strains, Phase II (KMG-II): from individual species to whole genera.</title>
        <authorList>
            <person name="Goeker M."/>
        </authorList>
    </citation>
    <scope>NUCLEOTIDE SEQUENCE [LARGE SCALE GENOMIC DNA]</scope>
    <source>
        <strain evidence="4 5">ATCC BAA-252</strain>
    </source>
</reference>
<evidence type="ECO:0000256" key="2">
    <source>
        <dbReference type="ARBA" id="ARBA00022525"/>
    </source>
</evidence>